<dbReference type="Proteomes" id="UP000565078">
    <property type="component" value="Unassembled WGS sequence"/>
</dbReference>
<dbReference type="AlphaFoldDB" id="A0A7J4IWZ8"/>
<keyword evidence="1" id="KW-0812">Transmembrane</keyword>
<dbReference type="EMBL" id="DUGC01000030">
    <property type="protein sequence ID" value="HIH09354.1"/>
    <property type="molecule type" value="Genomic_DNA"/>
</dbReference>
<gene>
    <name evidence="2" type="ORF">HA254_01660</name>
</gene>
<comment type="caution">
    <text evidence="2">The sequence shown here is derived from an EMBL/GenBank/DDBJ whole genome shotgun (WGS) entry which is preliminary data.</text>
</comment>
<evidence type="ECO:0000313" key="3">
    <source>
        <dbReference type="Proteomes" id="UP000565078"/>
    </source>
</evidence>
<keyword evidence="1" id="KW-1133">Transmembrane helix</keyword>
<accession>A0A7J4IWZ8</accession>
<reference evidence="3" key="1">
    <citation type="journal article" date="2020" name="bioRxiv">
        <title>A rank-normalized archaeal taxonomy based on genome phylogeny resolves widespread incomplete and uneven classifications.</title>
        <authorList>
            <person name="Rinke C."/>
            <person name="Chuvochina M."/>
            <person name="Mussig A.J."/>
            <person name="Chaumeil P.-A."/>
            <person name="Waite D.W."/>
            <person name="Whitman W.B."/>
            <person name="Parks D.H."/>
            <person name="Hugenholtz P."/>
        </authorList>
    </citation>
    <scope>NUCLEOTIDE SEQUENCE [LARGE SCALE GENOMIC DNA]</scope>
</reference>
<feature type="transmembrane region" description="Helical" evidence="1">
    <location>
        <begin position="52"/>
        <end position="72"/>
    </location>
</feature>
<sequence length="86" mass="9091">MKEQAKIGKIMNAGKFTFVLLGISLAALSMAMLSMLAGYLGIMLNGGLFRDASPLGVIVVFAIIILGGVYLFNTAAKIIKNAINTR</sequence>
<evidence type="ECO:0000256" key="1">
    <source>
        <dbReference type="SAM" id="Phobius"/>
    </source>
</evidence>
<feature type="transmembrane region" description="Helical" evidence="1">
    <location>
        <begin position="16"/>
        <end position="40"/>
    </location>
</feature>
<organism evidence="2 3">
    <name type="scientific">Candidatus Iainarchaeum sp</name>
    <dbReference type="NCBI Taxonomy" id="3101447"/>
    <lineage>
        <taxon>Archaea</taxon>
        <taxon>Candidatus Iainarchaeota</taxon>
        <taxon>Candidatus Iainarchaeia</taxon>
        <taxon>Candidatus Iainarchaeales</taxon>
        <taxon>Candidatus Iainarchaeaceae</taxon>
        <taxon>Candidatus Iainarchaeum</taxon>
    </lineage>
</organism>
<proteinExistence type="predicted"/>
<keyword evidence="1" id="KW-0472">Membrane</keyword>
<name>A0A7J4IWZ8_9ARCH</name>
<protein>
    <submittedName>
        <fullName evidence="2">Uncharacterized protein</fullName>
    </submittedName>
</protein>
<evidence type="ECO:0000313" key="2">
    <source>
        <dbReference type="EMBL" id="HIH09354.1"/>
    </source>
</evidence>